<reference evidence="3" key="1">
    <citation type="journal article" date="2019" name="Int. J. Syst. Evol. Microbiol.">
        <title>The Global Catalogue of Microorganisms (GCM) 10K type strain sequencing project: providing services to taxonomists for standard genome sequencing and annotation.</title>
        <authorList>
            <consortium name="The Broad Institute Genomics Platform"/>
            <consortium name="The Broad Institute Genome Sequencing Center for Infectious Disease"/>
            <person name="Wu L."/>
            <person name="Ma J."/>
        </authorList>
    </citation>
    <scope>NUCLEOTIDE SEQUENCE [LARGE SCALE GENOMIC DNA]</scope>
    <source>
        <strain evidence="3">PCU 347</strain>
    </source>
</reference>
<evidence type="ECO:0000259" key="1">
    <source>
        <dbReference type="Pfam" id="PF11716"/>
    </source>
</evidence>
<organism evidence="2 3">
    <name type="scientific">Streptomyces andamanensis</name>
    <dbReference type="NCBI Taxonomy" id="1565035"/>
    <lineage>
        <taxon>Bacteria</taxon>
        <taxon>Bacillati</taxon>
        <taxon>Actinomycetota</taxon>
        <taxon>Actinomycetes</taxon>
        <taxon>Kitasatosporales</taxon>
        <taxon>Streptomycetaceae</taxon>
        <taxon>Streptomyces</taxon>
    </lineage>
</organism>
<evidence type="ECO:0000313" key="3">
    <source>
        <dbReference type="Proteomes" id="UP001595824"/>
    </source>
</evidence>
<dbReference type="SUPFAM" id="SSF109854">
    <property type="entry name" value="DinB/YfiT-like putative metalloenzymes"/>
    <property type="match status" value="1"/>
</dbReference>
<sequence length="282" mass="30635">MTRPSRAAYQVLDEKQGFDGGAAEAVEAIRSQRGRFLARVSDLPADTWHADTRCAGWNVHDVVRHVRDVAAMGVHQLGGPRPDFLVSERFRFHPARTPAQWLEFSSAESPEDTVRALARVVELEDTLLREKAEAGSQETVPGPLRRRLHWSVAAVHILWDAWMHERDILLPRGVSPACPESELRVVARYGLMAAAAPSAWSGEHVVTSLELKGGPDARYSVSQQDGTIRVTGWSTSGPSDLSGVCEEVLDSLAGRGPEVAAVLTGSDPAAVEKLARLRAVAT</sequence>
<proteinExistence type="predicted"/>
<dbReference type="Pfam" id="PF11716">
    <property type="entry name" value="MDMPI_N"/>
    <property type="match status" value="1"/>
</dbReference>
<accession>A0ABV8TKH0</accession>
<feature type="domain" description="Mycothiol-dependent maleylpyruvate isomerase metal-binding" evidence="1">
    <location>
        <begin position="30"/>
        <end position="168"/>
    </location>
</feature>
<dbReference type="GO" id="GO:0016853">
    <property type="term" value="F:isomerase activity"/>
    <property type="evidence" value="ECO:0007669"/>
    <property type="project" value="UniProtKB-KW"/>
</dbReference>
<name>A0ABV8TKH0_9ACTN</name>
<dbReference type="InterPro" id="IPR017517">
    <property type="entry name" value="Maleyloyr_isom"/>
</dbReference>
<dbReference type="EMBL" id="JBHSDP010000024">
    <property type="protein sequence ID" value="MFC4330881.1"/>
    <property type="molecule type" value="Genomic_DNA"/>
</dbReference>
<dbReference type="NCBIfam" id="TIGR03083">
    <property type="entry name" value="maleylpyruvate isomerase family mycothiol-dependent enzyme"/>
    <property type="match status" value="1"/>
</dbReference>
<dbReference type="InterPro" id="IPR034660">
    <property type="entry name" value="DinB/YfiT-like"/>
</dbReference>
<comment type="caution">
    <text evidence="2">The sequence shown here is derived from an EMBL/GenBank/DDBJ whole genome shotgun (WGS) entry which is preliminary data.</text>
</comment>
<keyword evidence="2" id="KW-0413">Isomerase</keyword>
<gene>
    <name evidence="2" type="ORF">ACFPC0_24455</name>
</gene>
<evidence type="ECO:0000313" key="2">
    <source>
        <dbReference type="EMBL" id="MFC4330881.1"/>
    </source>
</evidence>
<keyword evidence="3" id="KW-1185">Reference proteome</keyword>
<dbReference type="Proteomes" id="UP001595824">
    <property type="component" value="Unassembled WGS sequence"/>
</dbReference>
<dbReference type="RefSeq" id="WP_381741955.1">
    <property type="nucleotide sequence ID" value="NZ_JBHSDP010000024.1"/>
</dbReference>
<dbReference type="InterPro" id="IPR024344">
    <property type="entry name" value="MDMPI_metal-binding"/>
</dbReference>
<dbReference type="Gene3D" id="1.20.120.450">
    <property type="entry name" value="dinb family like domain"/>
    <property type="match status" value="1"/>
</dbReference>
<protein>
    <submittedName>
        <fullName evidence="2">Maleylpyruvate isomerase family mycothiol-dependent enzyme</fullName>
    </submittedName>
</protein>